<dbReference type="InParanoid" id="A0A061DW90"/>
<evidence type="ECO:0000313" key="4">
    <source>
        <dbReference type="Proteomes" id="UP000026915"/>
    </source>
</evidence>
<keyword evidence="4" id="KW-1185">Reference proteome</keyword>
<organism evidence="3 4">
    <name type="scientific">Theobroma cacao</name>
    <name type="common">Cacao</name>
    <name type="synonym">Cocoa</name>
    <dbReference type="NCBI Taxonomy" id="3641"/>
    <lineage>
        <taxon>Eukaryota</taxon>
        <taxon>Viridiplantae</taxon>
        <taxon>Streptophyta</taxon>
        <taxon>Embryophyta</taxon>
        <taxon>Tracheophyta</taxon>
        <taxon>Spermatophyta</taxon>
        <taxon>Magnoliopsida</taxon>
        <taxon>eudicotyledons</taxon>
        <taxon>Gunneridae</taxon>
        <taxon>Pentapetalae</taxon>
        <taxon>rosids</taxon>
        <taxon>malvids</taxon>
        <taxon>Malvales</taxon>
        <taxon>Malvaceae</taxon>
        <taxon>Byttnerioideae</taxon>
        <taxon>Theobroma</taxon>
    </lineage>
</organism>
<dbReference type="Gramene" id="EOX94258">
    <property type="protein sequence ID" value="EOX94258"/>
    <property type="gene ID" value="TCM_003816"/>
</dbReference>
<protein>
    <submittedName>
        <fullName evidence="3">Uncharacterized protein</fullName>
    </submittedName>
</protein>
<feature type="coiled-coil region" evidence="1">
    <location>
        <begin position="88"/>
        <end position="122"/>
    </location>
</feature>
<dbReference type="AlphaFoldDB" id="A0A061DW90"/>
<evidence type="ECO:0000256" key="2">
    <source>
        <dbReference type="SAM" id="MobiDB-lite"/>
    </source>
</evidence>
<keyword evidence="1" id="KW-0175">Coiled coil</keyword>
<feature type="region of interest" description="Disordered" evidence="2">
    <location>
        <begin position="213"/>
        <end position="260"/>
    </location>
</feature>
<dbReference type="EMBL" id="CM001879">
    <property type="protein sequence ID" value="EOX94258.1"/>
    <property type="molecule type" value="Genomic_DNA"/>
</dbReference>
<accession>A0A061DW90</accession>
<dbReference type="Proteomes" id="UP000026915">
    <property type="component" value="Chromosome 1"/>
</dbReference>
<feature type="compositionally biased region" description="Basic and acidic residues" evidence="2">
    <location>
        <begin position="215"/>
        <end position="226"/>
    </location>
</feature>
<evidence type="ECO:0000313" key="3">
    <source>
        <dbReference type="EMBL" id="EOX94258.1"/>
    </source>
</evidence>
<gene>
    <name evidence="3" type="ORF">TCM_003816</name>
</gene>
<evidence type="ECO:0000256" key="1">
    <source>
        <dbReference type="SAM" id="Coils"/>
    </source>
</evidence>
<feature type="compositionally biased region" description="Low complexity" evidence="2">
    <location>
        <begin position="242"/>
        <end position="252"/>
    </location>
</feature>
<name>A0A061DW90_THECC</name>
<dbReference type="HOGENOM" id="CLU_1028241_0_0_1"/>
<sequence>MRNISTNFKKKEMIATWSVSDDSQDEEDDEIANLYLMALDEYKVYPTPYNNDFYAHDENDYSFDELQDAYDDLMFEFEEKMLKYKGIIAKLKVENENLVKTRIKLENNVKNMQAEMNEMGNKDKSLHDTLSKFQDNLQKLNDMLKLQRAFFNKEGLFKITPELIKDVFDLRSAPNAMTHISDSLVVQDLERKLYVNNVGALDSVTIENVETSTWVHEKSHQEKAGNDNDDEGMPSLALTEPSLSTMPSSSASHISTDTRLDAIKETLEENG</sequence>
<reference evidence="3 4" key="1">
    <citation type="journal article" date="2013" name="Genome Biol.">
        <title>The genome sequence of the most widely cultivated cacao type and its use to identify candidate genes regulating pod color.</title>
        <authorList>
            <person name="Motamayor J.C."/>
            <person name="Mockaitis K."/>
            <person name="Schmutz J."/>
            <person name="Haiminen N."/>
            <person name="Iii D.L."/>
            <person name="Cornejo O."/>
            <person name="Findley S.D."/>
            <person name="Zheng P."/>
            <person name="Utro F."/>
            <person name="Royaert S."/>
            <person name="Saski C."/>
            <person name="Jenkins J."/>
            <person name="Podicheti R."/>
            <person name="Zhao M."/>
            <person name="Scheffler B.E."/>
            <person name="Stack J.C."/>
            <person name="Feltus F.A."/>
            <person name="Mustiga G.M."/>
            <person name="Amores F."/>
            <person name="Phillips W."/>
            <person name="Marelli J.P."/>
            <person name="May G.D."/>
            <person name="Shapiro H."/>
            <person name="Ma J."/>
            <person name="Bustamante C.D."/>
            <person name="Schnell R.J."/>
            <person name="Main D."/>
            <person name="Gilbert D."/>
            <person name="Parida L."/>
            <person name="Kuhn D.N."/>
        </authorList>
    </citation>
    <scope>NUCLEOTIDE SEQUENCE [LARGE SCALE GENOMIC DNA]</scope>
    <source>
        <strain evidence="4">cv. Matina 1-6</strain>
    </source>
</reference>
<proteinExistence type="predicted"/>